<evidence type="ECO:0000256" key="1">
    <source>
        <dbReference type="SAM" id="MobiDB-lite"/>
    </source>
</evidence>
<sequence>MTEQGAVPAVAVIADLVGSRLLPDRASAQEQVLHAWAEAHGQVCGSASSHADGQAGTDETSAGTAGDQPPAPGAGQVPPWATVGDEFQAVYPDLPTALRALLRVMLALREPVRLRFGIGLGHVTALADGQGGPIQDGDAWWSARAAIEAGHERDAKAATLEVRSAAGDAAEDGEAVPGLEAAAARLLEHLIGAMKPRERRIVRATLDGVYQKDVAEAEGISQSAVSQSLTRSGGRMLVDVDHLLAQAAGRPTRTGQEHR</sequence>
<evidence type="ECO:0000313" key="3">
    <source>
        <dbReference type="Proteomes" id="UP000196230"/>
    </source>
</evidence>
<feature type="region of interest" description="Disordered" evidence="1">
    <location>
        <begin position="45"/>
        <end position="80"/>
    </location>
</feature>
<organism evidence="2 3">
    <name type="scientific">Micrococcus lylae</name>
    <dbReference type="NCBI Taxonomy" id="1273"/>
    <lineage>
        <taxon>Bacteria</taxon>
        <taxon>Bacillati</taxon>
        <taxon>Actinomycetota</taxon>
        <taxon>Actinomycetes</taxon>
        <taxon>Micrococcales</taxon>
        <taxon>Micrococcaceae</taxon>
        <taxon>Micrococcus</taxon>
    </lineage>
</organism>
<accession>A0A1R4ID04</accession>
<proteinExistence type="predicted"/>
<feature type="compositionally biased region" description="Low complexity" evidence="1">
    <location>
        <begin position="62"/>
        <end position="80"/>
    </location>
</feature>
<dbReference type="RefSeq" id="WP_087133433.1">
    <property type="nucleotide sequence ID" value="NZ_FUKP01000012.1"/>
</dbReference>
<feature type="compositionally biased region" description="Polar residues" evidence="1">
    <location>
        <begin position="45"/>
        <end position="61"/>
    </location>
</feature>
<dbReference type="SUPFAM" id="SSF88659">
    <property type="entry name" value="Sigma3 and sigma4 domains of RNA polymerase sigma factors"/>
    <property type="match status" value="1"/>
</dbReference>
<dbReference type="InterPro" id="IPR013324">
    <property type="entry name" value="RNA_pol_sigma_r3/r4-like"/>
</dbReference>
<name>A0A1R4ID04_9MICC</name>
<dbReference type="InterPro" id="IPR032580">
    <property type="entry name" value="SatD"/>
</dbReference>
<dbReference type="Proteomes" id="UP000196230">
    <property type="component" value="Unassembled WGS sequence"/>
</dbReference>
<gene>
    <name evidence="2" type="ORF">FM125_01550</name>
</gene>
<evidence type="ECO:0000313" key="2">
    <source>
        <dbReference type="EMBL" id="SJN17700.1"/>
    </source>
</evidence>
<reference evidence="2 3" key="1">
    <citation type="submission" date="2017-02" db="EMBL/GenBank/DDBJ databases">
        <authorList>
            <person name="Peterson S.W."/>
        </authorList>
    </citation>
    <scope>NUCLEOTIDE SEQUENCE [LARGE SCALE GENOMIC DNA]</scope>
    <source>
        <strain evidence="2 3">2B3F</strain>
    </source>
</reference>
<dbReference type="Pfam" id="PF16264">
    <property type="entry name" value="SatD"/>
    <property type="match status" value="1"/>
</dbReference>
<dbReference type="AlphaFoldDB" id="A0A1R4ID04"/>
<dbReference type="EMBL" id="FUKP01000012">
    <property type="protein sequence ID" value="SJN17700.1"/>
    <property type="molecule type" value="Genomic_DNA"/>
</dbReference>
<protein>
    <submittedName>
        <fullName evidence="2">Uncharacterized protein</fullName>
    </submittedName>
</protein>